<organism evidence="2">
    <name type="scientific">marine metagenome</name>
    <dbReference type="NCBI Taxonomy" id="408172"/>
    <lineage>
        <taxon>unclassified sequences</taxon>
        <taxon>metagenomes</taxon>
        <taxon>ecological metagenomes</taxon>
    </lineage>
</organism>
<evidence type="ECO:0000256" key="1">
    <source>
        <dbReference type="SAM" id="MobiDB-lite"/>
    </source>
</evidence>
<dbReference type="EMBL" id="UINC01162551">
    <property type="protein sequence ID" value="SVD62360.1"/>
    <property type="molecule type" value="Genomic_DNA"/>
</dbReference>
<reference evidence="2" key="1">
    <citation type="submission" date="2018-05" db="EMBL/GenBank/DDBJ databases">
        <authorList>
            <person name="Lanie J.A."/>
            <person name="Ng W.-L."/>
            <person name="Kazmierczak K.M."/>
            <person name="Andrzejewski T.M."/>
            <person name="Davidsen T.M."/>
            <person name="Wayne K.J."/>
            <person name="Tettelin H."/>
            <person name="Glass J.I."/>
            <person name="Rusch D."/>
            <person name="Podicherti R."/>
            <person name="Tsui H.-C.T."/>
            <person name="Winkler M.E."/>
        </authorList>
    </citation>
    <scope>NUCLEOTIDE SEQUENCE</scope>
</reference>
<evidence type="ECO:0000313" key="2">
    <source>
        <dbReference type="EMBL" id="SVD62360.1"/>
    </source>
</evidence>
<gene>
    <name evidence="2" type="ORF">METZ01_LOCUS415214</name>
</gene>
<protein>
    <submittedName>
        <fullName evidence="2">Uncharacterized protein</fullName>
    </submittedName>
</protein>
<proteinExistence type="predicted"/>
<feature type="non-terminal residue" evidence="2">
    <location>
        <position position="71"/>
    </location>
</feature>
<dbReference type="AlphaFoldDB" id="A0A382WUW0"/>
<name>A0A382WUW0_9ZZZZ</name>
<accession>A0A382WUW0</accession>
<sequence>MAKERPLTEPDNFDGEDTPPHQHEESENNLTDPDKFDEDMELDQTLRPTGFQDFPGQDKAKDELKLYVEAA</sequence>
<feature type="region of interest" description="Disordered" evidence="1">
    <location>
        <begin position="1"/>
        <end position="59"/>
    </location>
</feature>